<dbReference type="Proteomes" id="UP000004810">
    <property type="component" value="Unassembled WGS sequence"/>
</dbReference>
<proteinExistence type="predicted"/>
<sequence>AFGKVVPRSAVYYYQHPGTPGPLVSIQRTDLRPDLASPSTSPKVNGHIIARSAVGPCGPNGESPVAEGWGRSTALPVHRYSSEQSIKWIGGGDEVGRPAPPVLTGNPSLGLIDFPLLWNLGLYAFSSTAGAFGKVVPRSAVYYYQHPGTPGPLVSIQRTDLRPDLASPSTSPKVNGHIIARSAVGPCGPNGESP</sequence>
<feature type="non-terminal residue" evidence="1">
    <location>
        <position position="194"/>
    </location>
</feature>
<name>J9DLG4_WUCBA</name>
<dbReference type="EMBL" id="ADBV01022492">
    <property type="protein sequence ID" value="EJW70311.1"/>
    <property type="molecule type" value="Genomic_DNA"/>
</dbReference>
<accession>J9DLG4</accession>
<organism evidence="1 2">
    <name type="scientific">Wuchereria bancrofti</name>
    <dbReference type="NCBI Taxonomy" id="6293"/>
    <lineage>
        <taxon>Eukaryota</taxon>
        <taxon>Metazoa</taxon>
        <taxon>Ecdysozoa</taxon>
        <taxon>Nematoda</taxon>
        <taxon>Chromadorea</taxon>
        <taxon>Rhabditida</taxon>
        <taxon>Spirurina</taxon>
        <taxon>Spiruromorpha</taxon>
        <taxon>Filarioidea</taxon>
        <taxon>Onchocercidae</taxon>
        <taxon>Wuchereria</taxon>
    </lineage>
</organism>
<protein>
    <submittedName>
        <fullName evidence="1">Uncharacterized protein</fullName>
    </submittedName>
</protein>
<evidence type="ECO:0000313" key="2">
    <source>
        <dbReference type="Proteomes" id="UP000004810"/>
    </source>
</evidence>
<dbReference type="AlphaFoldDB" id="J9DLG4"/>
<comment type="caution">
    <text evidence="1">The sequence shown here is derived from an EMBL/GenBank/DDBJ whole genome shotgun (WGS) entry which is preliminary data.</text>
</comment>
<feature type="non-terminal residue" evidence="1">
    <location>
        <position position="1"/>
    </location>
</feature>
<reference evidence="2" key="1">
    <citation type="submission" date="2012-08" db="EMBL/GenBank/DDBJ databases">
        <title>The Genome Sequence of Wuchereria bancrofti.</title>
        <authorList>
            <person name="Nutman T.B."/>
            <person name="Fink D.L."/>
            <person name="Russ C."/>
            <person name="Young S."/>
            <person name="Zeng Q."/>
            <person name="Koehrsen M."/>
            <person name="Alvarado L."/>
            <person name="Berlin A."/>
            <person name="Chapman S.B."/>
            <person name="Chen Z."/>
            <person name="Freedman E."/>
            <person name="Gellesch M."/>
            <person name="Goldberg J."/>
            <person name="Griggs A."/>
            <person name="Gujja S."/>
            <person name="Heilman E.R."/>
            <person name="Heiman D."/>
            <person name="Hepburn T."/>
            <person name="Howarth C."/>
            <person name="Jen D."/>
            <person name="Larson L."/>
            <person name="Lewis B."/>
            <person name="Mehta T."/>
            <person name="Park D."/>
            <person name="Pearson M."/>
            <person name="Roberts A."/>
            <person name="Saif S."/>
            <person name="Shea T."/>
            <person name="Shenoy N."/>
            <person name="Sisk P."/>
            <person name="Stolte C."/>
            <person name="Sykes S."/>
            <person name="Walk T."/>
            <person name="White J."/>
            <person name="Yandava C."/>
            <person name="Haas B."/>
            <person name="Henn M.R."/>
            <person name="Nusbaum C."/>
            <person name="Birren B."/>
        </authorList>
    </citation>
    <scope>NUCLEOTIDE SEQUENCE [LARGE SCALE GENOMIC DNA]</scope>
    <source>
        <strain evidence="2">NA</strain>
    </source>
</reference>
<gene>
    <name evidence="1" type="ORF">WUBG_18780</name>
</gene>
<evidence type="ECO:0000313" key="1">
    <source>
        <dbReference type="EMBL" id="EJW70311.1"/>
    </source>
</evidence>